<proteinExistence type="predicted"/>
<feature type="compositionally biased region" description="Polar residues" evidence="1">
    <location>
        <begin position="66"/>
        <end position="79"/>
    </location>
</feature>
<dbReference type="Proteomes" id="UP000735302">
    <property type="component" value="Unassembled WGS sequence"/>
</dbReference>
<evidence type="ECO:0000313" key="2">
    <source>
        <dbReference type="EMBL" id="GFO01433.1"/>
    </source>
</evidence>
<evidence type="ECO:0000256" key="1">
    <source>
        <dbReference type="SAM" id="MobiDB-lite"/>
    </source>
</evidence>
<dbReference type="EMBL" id="BLXT01003294">
    <property type="protein sequence ID" value="GFO01433.1"/>
    <property type="molecule type" value="Genomic_DNA"/>
</dbReference>
<reference evidence="2 3" key="1">
    <citation type="journal article" date="2021" name="Elife">
        <title>Chloroplast acquisition without the gene transfer in kleptoplastic sea slugs, Plakobranchus ocellatus.</title>
        <authorList>
            <person name="Maeda T."/>
            <person name="Takahashi S."/>
            <person name="Yoshida T."/>
            <person name="Shimamura S."/>
            <person name="Takaki Y."/>
            <person name="Nagai Y."/>
            <person name="Toyoda A."/>
            <person name="Suzuki Y."/>
            <person name="Arimoto A."/>
            <person name="Ishii H."/>
            <person name="Satoh N."/>
            <person name="Nishiyama T."/>
            <person name="Hasebe M."/>
            <person name="Maruyama T."/>
            <person name="Minagawa J."/>
            <person name="Obokata J."/>
            <person name="Shigenobu S."/>
        </authorList>
    </citation>
    <scope>NUCLEOTIDE SEQUENCE [LARGE SCALE GENOMIC DNA]</scope>
</reference>
<feature type="region of interest" description="Disordered" evidence="1">
    <location>
        <begin position="63"/>
        <end position="98"/>
    </location>
</feature>
<keyword evidence="3" id="KW-1185">Reference proteome</keyword>
<name>A0AAV4A2P9_9GAST</name>
<evidence type="ECO:0000313" key="3">
    <source>
        <dbReference type="Proteomes" id="UP000735302"/>
    </source>
</evidence>
<accession>A0AAV4A2P9</accession>
<dbReference type="AlphaFoldDB" id="A0AAV4A2P9"/>
<organism evidence="2 3">
    <name type="scientific">Plakobranchus ocellatus</name>
    <dbReference type="NCBI Taxonomy" id="259542"/>
    <lineage>
        <taxon>Eukaryota</taxon>
        <taxon>Metazoa</taxon>
        <taxon>Spiralia</taxon>
        <taxon>Lophotrochozoa</taxon>
        <taxon>Mollusca</taxon>
        <taxon>Gastropoda</taxon>
        <taxon>Heterobranchia</taxon>
        <taxon>Euthyneura</taxon>
        <taxon>Panpulmonata</taxon>
        <taxon>Sacoglossa</taxon>
        <taxon>Placobranchoidea</taxon>
        <taxon>Plakobranchidae</taxon>
        <taxon>Plakobranchus</taxon>
    </lineage>
</organism>
<sequence>MGLRTFKIDETDLCPCGKAAEIVCASCPTRPQKVPNVRRAIWSSATVIQSFTMLCGLLRRPPSPCSDENQSWMAASYQEQAEHEQERISQVGKRQKTW</sequence>
<protein>
    <submittedName>
        <fullName evidence="2">Uncharacterized protein</fullName>
    </submittedName>
</protein>
<comment type="caution">
    <text evidence="2">The sequence shown here is derived from an EMBL/GenBank/DDBJ whole genome shotgun (WGS) entry which is preliminary data.</text>
</comment>
<gene>
    <name evidence="2" type="ORF">PoB_002793800</name>
</gene>